<dbReference type="Gene3D" id="3.90.180.10">
    <property type="entry name" value="Medium-chain alcohol dehydrogenases, catalytic domain"/>
    <property type="match status" value="1"/>
</dbReference>
<evidence type="ECO:0000313" key="5">
    <source>
        <dbReference type="Proteomes" id="UP000185544"/>
    </source>
</evidence>
<dbReference type="Pfam" id="PF00107">
    <property type="entry name" value="ADH_zinc_N"/>
    <property type="match status" value="1"/>
</dbReference>
<dbReference type="CDD" id="cd05276">
    <property type="entry name" value="p53_inducible_oxidoreductase"/>
    <property type="match status" value="1"/>
</dbReference>
<evidence type="ECO:0000256" key="2">
    <source>
        <dbReference type="ARBA" id="ARBA00023002"/>
    </source>
</evidence>
<evidence type="ECO:0000259" key="3">
    <source>
        <dbReference type="SMART" id="SM00829"/>
    </source>
</evidence>
<dbReference type="AlphaFoldDB" id="A0A1L6MYP9"/>
<dbReference type="InterPro" id="IPR013149">
    <property type="entry name" value="ADH-like_C"/>
</dbReference>
<dbReference type="InterPro" id="IPR020843">
    <property type="entry name" value="ER"/>
</dbReference>
<gene>
    <name evidence="4" type="ORF">BCY86_08225</name>
</gene>
<dbReference type="KEGG" id="pabo:BCY86_08225"/>
<evidence type="ECO:0000313" key="4">
    <source>
        <dbReference type="EMBL" id="APS00660.1"/>
    </source>
</evidence>
<accession>A0A1L6MYP9</accession>
<dbReference type="NCBIfam" id="TIGR02824">
    <property type="entry name" value="quinone_pig3"/>
    <property type="match status" value="1"/>
</dbReference>
<dbReference type="EMBL" id="CP016908">
    <property type="protein sequence ID" value="APS00660.1"/>
    <property type="molecule type" value="Genomic_DNA"/>
</dbReference>
<protein>
    <recommendedName>
        <fullName evidence="3">Enoyl reductase (ER) domain-containing protein</fullName>
    </recommendedName>
</protein>
<dbReference type="InterPro" id="IPR014189">
    <property type="entry name" value="Quinone_OxRdtase_PIG3"/>
</dbReference>
<keyword evidence="5" id="KW-1185">Reference proteome</keyword>
<dbReference type="SUPFAM" id="SSF51735">
    <property type="entry name" value="NAD(P)-binding Rossmann-fold domains"/>
    <property type="match status" value="1"/>
</dbReference>
<dbReference type="GO" id="GO:0016651">
    <property type="term" value="F:oxidoreductase activity, acting on NAD(P)H"/>
    <property type="evidence" value="ECO:0007669"/>
    <property type="project" value="TreeGrafter"/>
</dbReference>
<feature type="domain" description="Enoyl reductase (ER)" evidence="3">
    <location>
        <begin position="10"/>
        <end position="323"/>
    </location>
</feature>
<dbReference type="SUPFAM" id="SSF50129">
    <property type="entry name" value="GroES-like"/>
    <property type="match status" value="1"/>
</dbReference>
<proteinExistence type="predicted"/>
<dbReference type="PANTHER" id="PTHR48106:SF18">
    <property type="entry name" value="QUINONE OXIDOREDUCTASE PIG3"/>
    <property type="match status" value="1"/>
</dbReference>
<dbReference type="OrthoDB" id="9808651at2"/>
<organism evidence="4 5">
    <name type="scientific">Pajaroellobacter abortibovis</name>
    <dbReference type="NCBI Taxonomy" id="1882918"/>
    <lineage>
        <taxon>Bacteria</taxon>
        <taxon>Pseudomonadati</taxon>
        <taxon>Myxococcota</taxon>
        <taxon>Polyangia</taxon>
        <taxon>Polyangiales</taxon>
        <taxon>Polyangiaceae</taxon>
    </lineage>
</organism>
<keyword evidence="2" id="KW-0560">Oxidoreductase</keyword>
<dbReference type="PANTHER" id="PTHR48106">
    <property type="entry name" value="QUINONE OXIDOREDUCTASE PIG3-RELATED"/>
    <property type="match status" value="1"/>
</dbReference>
<dbReference type="Proteomes" id="UP000185544">
    <property type="component" value="Chromosome"/>
</dbReference>
<dbReference type="InterPro" id="IPR013154">
    <property type="entry name" value="ADH-like_N"/>
</dbReference>
<dbReference type="Pfam" id="PF08240">
    <property type="entry name" value="ADH_N"/>
    <property type="match status" value="1"/>
</dbReference>
<keyword evidence="1" id="KW-0521">NADP</keyword>
<dbReference type="STRING" id="1882918.BCY86_08225"/>
<reference evidence="4 5" key="1">
    <citation type="submission" date="2016-08" db="EMBL/GenBank/DDBJ databases">
        <title>Identification and validation of antigenic proteins from Pajaroellobacter abortibovis using de-novo genome sequence assembly and reverse vaccinology.</title>
        <authorList>
            <person name="Welly B.T."/>
            <person name="Miller M.R."/>
            <person name="Stott J.L."/>
            <person name="Blanchard M.T."/>
            <person name="Islas-Trejo A.D."/>
            <person name="O'Rourke S.M."/>
            <person name="Young A.E."/>
            <person name="Medrano J.F."/>
            <person name="Van Eenennaam A.L."/>
        </authorList>
    </citation>
    <scope>NUCLEOTIDE SEQUENCE [LARGE SCALE GENOMIC DNA]</scope>
    <source>
        <strain evidence="4 5">BTF92-0548A/99-0131</strain>
    </source>
</reference>
<name>A0A1L6MYP9_9BACT</name>
<evidence type="ECO:0000256" key="1">
    <source>
        <dbReference type="ARBA" id="ARBA00022857"/>
    </source>
</evidence>
<sequence length="788" mass="86546">MRAIMITKFGGPEVLELKEIPTPIPSPEEIRVRVRAIGINRADLAQREGLYPAPAGVHPMIPGLEFSGEVEALGEQVTSFQQGERVLGLMPGGAYAEYICIHASLVARIPPSLDWAEAAAIPEAFVTAYDAMILQAGVSKGEIVLIHAAGSGVGTAAIQLAKQVEAYCIGTSRSVSKLEQAYLLGMDFGILVKNTQFAQEVIAHTTKGTDVILELVGGNYLPEDIRCIAPRGRILLIGLLGGRQSTIDLGVCLSKRIHIKGTVLRSRSFQERRELAQHLQERILPLFEDKKISPVLEQTFPFEQAAHAQEVMRNGLHLGKLVLTLSISLLLFLTHPVLDAQAIEVISSHASPSSNSAFPILSPLSPAEKEILEFSQEPFYTIPSFRKPQQICSLNYPVCIHSDAEVTPTHLLSVLDSIENAWSTATGPLGLPPPDIDWRTDAYPIYLVNQLETGAETSIHLRTDFGGIDRSSAFTVLDKHVQPDCTMDWLLARELARAILWRLSPSTDSATARSQSSFWSWLMTFCPMPEEDIAGFQSCPEHALADPWDESELSKRVSFSRGAALFYRWLDTHFGSGLGTMIQALWTLSATHTPPQQGWWDSNPNTFDVLRATFKNRLSQQASFDDILLQFAIARPFLGAASDPFNLPEMGSLGEVAHIQPAWDISWPERPRRLASPRGISPTGAAYIRVDTHTSPPGASLRIELEWESYARMKWAIVKSNSDGSSQSQLLIPSYENATEAQTTVSDLGGTAVLWIIGLALGEPHTLFHPETSHLEPHGWMLTLASYP</sequence>
<dbReference type="GO" id="GO:0070402">
    <property type="term" value="F:NADPH binding"/>
    <property type="evidence" value="ECO:0007669"/>
    <property type="project" value="TreeGrafter"/>
</dbReference>
<dbReference type="Gene3D" id="3.40.50.720">
    <property type="entry name" value="NAD(P)-binding Rossmann-like Domain"/>
    <property type="match status" value="1"/>
</dbReference>
<dbReference type="SMART" id="SM00829">
    <property type="entry name" value="PKS_ER"/>
    <property type="match status" value="1"/>
</dbReference>
<dbReference type="InterPro" id="IPR036291">
    <property type="entry name" value="NAD(P)-bd_dom_sf"/>
</dbReference>
<dbReference type="InterPro" id="IPR011032">
    <property type="entry name" value="GroES-like_sf"/>
</dbReference>